<dbReference type="InterPro" id="IPR017932">
    <property type="entry name" value="GATase_2_dom"/>
</dbReference>
<dbReference type="KEGG" id="sru:SRU_1363"/>
<evidence type="ECO:0000256" key="1">
    <source>
        <dbReference type="ARBA" id="ARBA00001031"/>
    </source>
</evidence>
<feature type="domain" description="Glutamine amidotransferase type-2" evidence="11">
    <location>
        <begin position="37"/>
        <end position="255"/>
    </location>
</feature>
<dbReference type="HAMAP" id="MF_00164">
    <property type="entry name" value="GlmS"/>
    <property type="match status" value="1"/>
</dbReference>
<dbReference type="GO" id="GO:0097367">
    <property type="term" value="F:carbohydrate derivative binding"/>
    <property type="evidence" value="ECO:0007669"/>
    <property type="project" value="InterPro"/>
</dbReference>
<evidence type="ECO:0000256" key="2">
    <source>
        <dbReference type="ARBA" id="ARBA00004496"/>
    </source>
</evidence>
<feature type="initiator methionine" description="Removed" evidence="10">
    <location>
        <position position="36"/>
    </location>
</feature>
<dbReference type="Gene3D" id="3.60.20.10">
    <property type="entry name" value="Glutamine Phosphoribosylpyrophosphate, subunit 1, domain 1"/>
    <property type="match status" value="1"/>
</dbReference>
<feature type="active site" description="For Fru-6P isomerization activity" evidence="10">
    <location>
        <position position="642"/>
    </location>
</feature>
<keyword evidence="14" id="KW-1185">Reference proteome</keyword>
<sequence>MQRPSPAVAVAKKPASTPARVCFSSLLSRQANRTSMCGIVGYIGSQEAEELLLTGLKRLEYRGYDSAGLATVDDAALHVQKQEGKVDDLRSSLNGASVAGTTGIGHTRWATHGAPNDVNAHPHVSSDGAFALVHNGIIENHGAIKERLEEKGYAFQSETDTEVLVKLIEEVKRATDLSLPEAVRQALTQVVGAYGIAVVSREDPDLLIAARNGSPLILGVGDDEYFVGSDAAPLVEHTRQVVYLEDGEMATLRHSGYEVTTIDNEPLKKEVHELEWSLGEIEKGGYDHFMLKEIMEQPDALEDAMRGRVRPEDNQIHLGGLHGHWDQLREADRIVIAACGTSWHAGLVGEYLIESASRVPVEVEYASEFRYRDPVLREGDVVLVISQSGETADTLAAVREAHSKGIPCFGICNVVGSTIARETDAGVYLHAGPEIGVASTKAFTAQVTVLSMIALKLAEGRTLSKAELADNIRALAGVPDKVRRVLNASNGALQSMAHTYRYASNFLYLGRGYNFPVALEGALKLKEISYIHAEGYPAAEMKHGPIALIDRSMPVVFMAMKDSTYDKVLSNIEEVAAREGSVIAITDDKDAELESLCEAVVEIPQTKEFLSPLLTVIPLQLLSYHIAVLRGCHVDQPRNLAKSVTVE</sequence>
<evidence type="ECO:0000256" key="9">
    <source>
        <dbReference type="ARBA" id="ARBA00022962"/>
    </source>
</evidence>
<evidence type="ECO:0000313" key="13">
    <source>
        <dbReference type="EMBL" id="ABC45104.1"/>
    </source>
</evidence>
<dbReference type="InterPro" id="IPR047084">
    <property type="entry name" value="GFAT_N"/>
</dbReference>
<dbReference type="GO" id="GO:0006002">
    <property type="term" value="P:fructose 6-phosphate metabolic process"/>
    <property type="evidence" value="ECO:0007669"/>
    <property type="project" value="TreeGrafter"/>
</dbReference>
<comment type="function">
    <text evidence="10">Catalyzes the first step in hexosamine metabolism, converting fructose-6P into glucosamine-6P using glutamine as a nitrogen source.</text>
</comment>
<evidence type="ECO:0000259" key="11">
    <source>
        <dbReference type="PROSITE" id="PS51278"/>
    </source>
</evidence>
<dbReference type="Pfam" id="PF01380">
    <property type="entry name" value="SIS"/>
    <property type="match status" value="2"/>
</dbReference>
<keyword evidence="9" id="KW-0315">Glutamine amidotransferase</keyword>
<dbReference type="PANTHER" id="PTHR10937:SF0">
    <property type="entry name" value="GLUTAMINE--FRUCTOSE-6-PHOSPHATE TRANSAMINASE (ISOMERIZING)"/>
    <property type="match status" value="1"/>
</dbReference>
<evidence type="ECO:0000256" key="6">
    <source>
        <dbReference type="ARBA" id="ARBA00022576"/>
    </source>
</evidence>
<dbReference type="PROSITE" id="PS51278">
    <property type="entry name" value="GATASE_TYPE_2"/>
    <property type="match status" value="1"/>
</dbReference>
<dbReference type="CDD" id="cd05008">
    <property type="entry name" value="SIS_GlmS_GlmD_1"/>
    <property type="match status" value="1"/>
</dbReference>
<dbReference type="CDD" id="cd00714">
    <property type="entry name" value="GFAT"/>
    <property type="match status" value="1"/>
</dbReference>
<dbReference type="GO" id="GO:0006047">
    <property type="term" value="P:UDP-N-acetylglucosamine metabolic process"/>
    <property type="evidence" value="ECO:0007669"/>
    <property type="project" value="TreeGrafter"/>
</dbReference>
<dbReference type="AlphaFoldDB" id="Q2S2U4"/>
<organism evidence="13 14">
    <name type="scientific">Salinibacter ruber (strain DSM 13855 / M31)</name>
    <dbReference type="NCBI Taxonomy" id="309807"/>
    <lineage>
        <taxon>Bacteria</taxon>
        <taxon>Pseudomonadati</taxon>
        <taxon>Rhodothermota</taxon>
        <taxon>Rhodothermia</taxon>
        <taxon>Rhodothermales</taxon>
        <taxon>Salinibacteraceae</taxon>
        <taxon>Salinibacter</taxon>
    </lineage>
</organism>
<dbReference type="PANTHER" id="PTHR10937">
    <property type="entry name" value="GLUCOSAMINE--FRUCTOSE-6-PHOSPHATE AMINOTRANSFERASE, ISOMERIZING"/>
    <property type="match status" value="1"/>
</dbReference>
<reference evidence="13 14" key="1">
    <citation type="journal article" date="2005" name="Proc. Natl. Acad. Sci. U.S.A.">
        <title>The genome of Salinibacter ruber: convergence and gene exchange among hyperhalophilic bacteria and archaea.</title>
        <authorList>
            <person name="Mongodin E.F."/>
            <person name="Nelson K.E."/>
            <person name="Daugherty S."/>
            <person name="Deboy R.T."/>
            <person name="Wister J."/>
            <person name="Khouri H."/>
            <person name="Weidman J."/>
            <person name="Walsh D.A."/>
            <person name="Papke R.T."/>
            <person name="Sanchez Perez G."/>
            <person name="Sharma A.K."/>
            <person name="Nesbo C.L."/>
            <person name="MacLeod D."/>
            <person name="Bapteste E."/>
            <person name="Doolittle W.F."/>
            <person name="Charlebois R.L."/>
            <person name="Legault B."/>
            <person name="Rodriguez-Valera F."/>
        </authorList>
    </citation>
    <scope>NUCLEOTIDE SEQUENCE [LARGE SCALE GENOMIC DNA]</scope>
    <source>
        <strain evidence="14">DSM 13855 / CECT 5946 / M31</strain>
    </source>
</reference>
<dbReference type="SUPFAM" id="SSF53697">
    <property type="entry name" value="SIS domain"/>
    <property type="match status" value="1"/>
</dbReference>
<evidence type="ECO:0000256" key="7">
    <source>
        <dbReference type="ARBA" id="ARBA00022679"/>
    </source>
</evidence>
<dbReference type="GO" id="GO:0004360">
    <property type="term" value="F:glutamine-fructose-6-phosphate transaminase (isomerizing) activity"/>
    <property type="evidence" value="ECO:0007669"/>
    <property type="project" value="UniProtKB-UniRule"/>
</dbReference>
<dbReference type="InterPro" id="IPR029055">
    <property type="entry name" value="Ntn_hydrolases_N"/>
</dbReference>
<dbReference type="FunFam" id="3.40.50.10490:FF:000001">
    <property type="entry name" value="Glutamine--fructose-6-phosphate aminotransferase [isomerizing]"/>
    <property type="match status" value="1"/>
</dbReference>
<dbReference type="STRING" id="309807.SRU_1363"/>
<proteinExistence type="inferred from homology"/>
<keyword evidence="5 10" id="KW-0963">Cytoplasm</keyword>
<dbReference type="CDD" id="cd05009">
    <property type="entry name" value="SIS_GlmS_GlmD_2"/>
    <property type="match status" value="1"/>
</dbReference>
<dbReference type="EC" id="2.6.1.16" evidence="3 10"/>
<dbReference type="GO" id="GO:0005975">
    <property type="term" value="P:carbohydrate metabolic process"/>
    <property type="evidence" value="ECO:0007669"/>
    <property type="project" value="UniProtKB-UniRule"/>
</dbReference>
<evidence type="ECO:0000259" key="12">
    <source>
        <dbReference type="PROSITE" id="PS51464"/>
    </source>
</evidence>
<accession>Q2S2U4</accession>
<dbReference type="FunFam" id="3.60.20.10:FF:000006">
    <property type="entry name" value="Glutamine--fructose-6-phosphate aminotransferase [isomerizing]"/>
    <property type="match status" value="1"/>
</dbReference>
<dbReference type="InterPro" id="IPR005855">
    <property type="entry name" value="GFAT"/>
</dbReference>
<name>Q2S2U4_SALRD</name>
<dbReference type="PROSITE" id="PS51464">
    <property type="entry name" value="SIS"/>
    <property type="match status" value="2"/>
</dbReference>
<dbReference type="GO" id="GO:0006487">
    <property type="term" value="P:protein N-linked glycosylation"/>
    <property type="evidence" value="ECO:0007669"/>
    <property type="project" value="TreeGrafter"/>
</dbReference>
<dbReference type="InterPro" id="IPR035490">
    <property type="entry name" value="GlmS/FrlB_SIS"/>
</dbReference>
<dbReference type="Proteomes" id="UP000008674">
    <property type="component" value="Chromosome"/>
</dbReference>
<dbReference type="EnsemblBacteria" id="ABC45104">
    <property type="protein sequence ID" value="ABC45104"/>
    <property type="gene ID" value="SRU_1363"/>
</dbReference>
<evidence type="ECO:0000256" key="10">
    <source>
        <dbReference type="HAMAP-Rule" id="MF_00164"/>
    </source>
</evidence>
<dbReference type="InterPro" id="IPR035466">
    <property type="entry name" value="GlmS/AgaS_SIS"/>
</dbReference>
<keyword evidence="6 10" id="KW-0032">Aminotransferase</keyword>
<feature type="domain" description="SIS" evidence="12">
    <location>
        <begin position="324"/>
        <end position="463"/>
    </location>
</feature>
<dbReference type="GO" id="GO:0005829">
    <property type="term" value="C:cytosol"/>
    <property type="evidence" value="ECO:0007669"/>
    <property type="project" value="TreeGrafter"/>
</dbReference>
<evidence type="ECO:0000313" key="14">
    <source>
        <dbReference type="Proteomes" id="UP000008674"/>
    </source>
</evidence>
<dbReference type="OrthoDB" id="106547at2"/>
<dbReference type="EMBL" id="CP000159">
    <property type="protein sequence ID" value="ABC45104.1"/>
    <property type="molecule type" value="Genomic_DNA"/>
</dbReference>
<protein>
    <recommendedName>
        <fullName evidence="4 10">Glutamine--fructose-6-phosphate aminotransferase [isomerizing]</fullName>
        <ecNumber evidence="3 10">2.6.1.16</ecNumber>
    </recommendedName>
    <alternativeName>
        <fullName evidence="10">D-fructose-6-phosphate amidotransferase</fullName>
    </alternativeName>
    <alternativeName>
        <fullName evidence="10">GFAT</fullName>
    </alternativeName>
    <alternativeName>
        <fullName evidence="10">Glucosamine-6-phosphate synthase</fullName>
    </alternativeName>
    <alternativeName>
        <fullName evidence="10">Hexosephosphate aminotransferase</fullName>
    </alternativeName>
    <alternativeName>
        <fullName evidence="10">L-glutamine--D-fructose-6-phosphate amidotransferase</fullName>
    </alternativeName>
</protein>
<feature type="domain" description="SIS" evidence="12">
    <location>
        <begin position="496"/>
        <end position="637"/>
    </location>
</feature>
<keyword evidence="7 10" id="KW-0808">Transferase</keyword>
<dbReference type="HOGENOM" id="CLU_012520_5_2_10"/>
<dbReference type="InterPro" id="IPR001347">
    <property type="entry name" value="SIS_dom"/>
</dbReference>
<dbReference type="InterPro" id="IPR046348">
    <property type="entry name" value="SIS_dom_sf"/>
</dbReference>
<keyword evidence="8" id="KW-0677">Repeat</keyword>
<dbReference type="eggNOG" id="COG0449">
    <property type="taxonomic scope" value="Bacteria"/>
</dbReference>
<gene>
    <name evidence="10 13" type="primary">glmS</name>
    <name evidence="13" type="ordered locus">SRU_1363</name>
</gene>
<evidence type="ECO:0000256" key="4">
    <source>
        <dbReference type="ARBA" id="ARBA00016090"/>
    </source>
</evidence>
<evidence type="ECO:0000256" key="8">
    <source>
        <dbReference type="ARBA" id="ARBA00022737"/>
    </source>
</evidence>
<comment type="subunit">
    <text evidence="10">Homodimer.</text>
</comment>
<feature type="active site" description="Nucleophile; for GATase activity" evidence="10">
    <location>
        <position position="37"/>
    </location>
</feature>
<evidence type="ECO:0000256" key="5">
    <source>
        <dbReference type="ARBA" id="ARBA00022490"/>
    </source>
</evidence>
<comment type="catalytic activity">
    <reaction evidence="1 10">
        <text>D-fructose 6-phosphate + L-glutamine = D-glucosamine 6-phosphate + L-glutamate</text>
        <dbReference type="Rhea" id="RHEA:13237"/>
        <dbReference type="ChEBI" id="CHEBI:29985"/>
        <dbReference type="ChEBI" id="CHEBI:58359"/>
        <dbReference type="ChEBI" id="CHEBI:58725"/>
        <dbReference type="ChEBI" id="CHEBI:61527"/>
        <dbReference type="EC" id="2.6.1.16"/>
    </reaction>
</comment>
<dbReference type="NCBIfam" id="TIGR01135">
    <property type="entry name" value="glmS"/>
    <property type="match status" value="1"/>
</dbReference>
<dbReference type="Gene3D" id="3.40.50.10490">
    <property type="entry name" value="Glucose-6-phosphate isomerase like protein, domain 1"/>
    <property type="match status" value="2"/>
</dbReference>
<dbReference type="PATRIC" id="fig|309807.25.peg.1417"/>
<comment type="subcellular location">
    <subcellularLocation>
        <location evidence="2 10">Cytoplasm</location>
    </subcellularLocation>
</comment>
<dbReference type="Pfam" id="PF13522">
    <property type="entry name" value="GATase_6"/>
    <property type="match status" value="1"/>
</dbReference>
<dbReference type="NCBIfam" id="NF001484">
    <property type="entry name" value="PRK00331.1"/>
    <property type="match status" value="1"/>
</dbReference>
<dbReference type="SUPFAM" id="SSF56235">
    <property type="entry name" value="N-terminal nucleophile aminohydrolases (Ntn hydrolases)"/>
    <property type="match status" value="1"/>
</dbReference>
<evidence type="ECO:0000256" key="3">
    <source>
        <dbReference type="ARBA" id="ARBA00012916"/>
    </source>
</evidence>